<comment type="caution">
    <text evidence="2">The sequence shown here is derived from an EMBL/GenBank/DDBJ whole genome shotgun (WGS) entry which is preliminary data.</text>
</comment>
<evidence type="ECO:0000259" key="1">
    <source>
        <dbReference type="PROSITE" id="PS50093"/>
    </source>
</evidence>
<dbReference type="PANTHER" id="PTHR40469">
    <property type="entry name" value="SECRETED GLYCOSYL HYDROLASE"/>
    <property type="match status" value="1"/>
</dbReference>
<dbReference type="AlphaFoldDB" id="A0A4R2IJF0"/>
<dbReference type="InterPro" id="IPR029062">
    <property type="entry name" value="Class_I_gatase-like"/>
</dbReference>
<reference evidence="2 3" key="1">
    <citation type="submission" date="2019-03" db="EMBL/GenBank/DDBJ databases">
        <title>Genomic Encyclopedia of Type Strains, Phase IV (KMG-IV): sequencing the most valuable type-strain genomes for metagenomic binning, comparative biology and taxonomic classification.</title>
        <authorList>
            <person name="Goeker M."/>
        </authorList>
    </citation>
    <scope>NUCLEOTIDE SEQUENCE [LARGE SCALE GENOMIC DNA]</scope>
    <source>
        <strain evidence="2 3">DSM 45934</strain>
    </source>
</reference>
<dbReference type="Gene3D" id="2.60.40.10">
    <property type="entry name" value="Immunoglobulins"/>
    <property type="match status" value="1"/>
</dbReference>
<dbReference type="Proteomes" id="UP000295680">
    <property type="component" value="Unassembled WGS sequence"/>
</dbReference>
<dbReference type="InterPro" id="IPR012938">
    <property type="entry name" value="Glc/Sorbosone_DH"/>
</dbReference>
<dbReference type="EMBL" id="SLWS01000023">
    <property type="protein sequence ID" value="TCO44697.1"/>
    <property type="molecule type" value="Genomic_DNA"/>
</dbReference>
<feature type="domain" description="PKD" evidence="1">
    <location>
        <begin position="695"/>
        <end position="761"/>
    </location>
</feature>
<dbReference type="InterPro" id="IPR035986">
    <property type="entry name" value="PKD_dom_sf"/>
</dbReference>
<dbReference type="Pfam" id="PF07995">
    <property type="entry name" value="GSDH"/>
    <property type="match status" value="1"/>
</dbReference>
<dbReference type="InterPro" id="IPR029010">
    <property type="entry name" value="ThuA-like"/>
</dbReference>
<evidence type="ECO:0000313" key="3">
    <source>
        <dbReference type="Proteomes" id="UP000295680"/>
    </source>
</evidence>
<dbReference type="SUPFAM" id="SSF49299">
    <property type="entry name" value="PKD domain"/>
    <property type="match status" value="1"/>
</dbReference>
<dbReference type="PROSITE" id="PS50093">
    <property type="entry name" value="PKD"/>
    <property type="match status" value="1"/>
</dbReference>
<keyword evidence="3" id="KW-1185">Reference proteome</keyword>
<dbReference type="PANTHER" id="PTHR40469:SF2">
    <property type="entry name" value="GALACTOSE-BINDING DOMAIN-LIKE SUPERFAMILY PROTEIN"/>
    <property type="match status" value="1"/>
</dbReference>
<dbReference type="InterPro" id="IPR013783">
    <property type="entry name" value="Ig-like_fold"/>
</dbReference>
<dbReference type="CDD" id="cd00146">
    <property type="entry name" value="PKD"/>
    <property type="match status" value="1"/>
</dbReference>
<dbReference type="SUPFAM" id="SSF52317">
    <property type="entry name" value="Class I glutamine amidotransferase-like"/>
    <property type="match status" value="1"/>
</dbReference>
<protein>
    <submittedName>
        <fullName evidence="2">PKD domain-containing protein</fullName>
    </submittedName>
</protein>
<evidence type="ECO:0000313" key="2">
    <source>
        <dbReference type="EMBL" id="TCO44697.1"/>
    </source>
</evidence>
<dbReference type="Pfam" id="PF18911">
    <property type="entry name" value="PKD_4"/>
    <property type="match status" value="1"/>
</dbReference>
<dbReference type="GO" id="GO:0005975">
    <property type="term" value="P:carbohydrate metabolic process"/>
    <property type="evidence" value="ECO:0007669"/>
    <property type="project" value="UniProtKB-ARBA"/>
</dbReference>
<dbReference type="InterPro" id="IPR011042">
    <property type="entry name" value="6-blade_b-propeller_TolB-like"/>
</dbReference>
<dbReference type="InterPro" id="IPR022409">
    <property type="entry name" value="PKD/Chitinase_dom"/>
</dbReference>
<dbReference type="Pfam" id="PF06283">
    <property type="entry name" value="ThuA"/>
    <property type="match status" value="1"/>
</dbReference>
<dbReference type="SUPFAM" id="SSF50952">
    <property type="entry name" value="Soluble quinoprotein glucose dehydrogenase"/>
    <property type="match status" value="1"/>
</dbReference>
<accession>A0A4R2IJF0</accession>
<sequence length="886" mass="96290">MVGVPAAAATPRFSVLVFSKTTFVRHESIPAGNAAIKKLGEQNNFATDFTEDSTAFNDANLARYQAVVFNNTDSTPQSGNLLDDDQRAAFQRYIEHGGGWTGIHAATASERDWKWYEGLAGAIFDNHPVIQPGRAKVLDHAHPSTKDLPDLWELSGEEWYNWKVNPTGKVHTLLQIKMRDGIQGVTPDVDHPISWCQNYDGGRSWYTMIGHGSARYNDPLYLKYLLGGIQWSAGAVAGDCSATKDGMFQRVPLVTEGLADPFELAVAPDRRVFLIQRTGALKIVAGDTLRVSTALDFRYSPQMTSQSDGLLGLALDNDFTHNHWLYLLYSDKVEKRENLSRFTVTGNVVDPASEKRLLEIPTYRDENRANSNMAGSIAFDKHGNLYIATGDNTDPFHSDGFAPLDERPGNRSLDAQSTAANTNDLRGKVLRITPQSDGTYTIPAGNLFPPGTDKTRPEIYTMGQRNPLRITVDPVSDALMVGDHGPDARAADPNRGPEGTVEYNRVTHAGNQGWPYCVGDNIPFNDYNFATGTSGPKFDCAHLVNDSPNNTGLTNLPPAEPATVWYASSASAEFPEMGTGGGGPMSGPVYAYDPANPLVTKFPPYFDGKWFTFESTRRNFRTFSFQRADQTFADPRFPAVEAGDLQSINPILGTMPWVQPFAAHFGPDGSLYVIDSGADGSGVYRIDYVANGKRPTAQATASTDSGRYPLTVAFSSAGSTGEDPAYAWDFDGDGTVDSTEANPTHVYMTPGQFDARLTVTSRRTGLTGVAVTTITPGNTRPAVRIVSPQAGGFFDWGDTIPFEVHVTDREDGRIDCSKVTVRTQLGHDAQLRPMDTLTGCFGSFKVDQAPGQNLYVVVSAQYTDGGGPRGVPALTGSAHLSLLPRR</sequence>
<dbReference type="InterPro" id="IPR000601">
    <property type="entry name" value="PKD_dom"/>
</dbReference>
<dbReference type="SMART" id="SM00089">
    <property type="entry name" value="PKD"/>
    <property type="match status" value="1"/>
</dbReference>
<proteinExistence type="predicted"/>
<dbReference type="InterPro" id="IPR011041">
    <property type="entry name" value="Quinoprot_gluc/sorb_DH_b-prop"/>
</dbReference>
<gene>
    <name evidence="2" type="ORF">EV192_12318</name>
</gene>
<name>A0A4R2IJF0_9PSEU</name>
<organism evidence="2 3">
    <name type="scientific">Actinocrispum wychmicini</name>
    <dbReference type="NCBI Taxonomy" id="1213861"/>
    <lineage>
        <taxon>Bacteria</taxon>
        <taxon>Bacillati</taxon>
        <taxon>Actinomycetota</taxon>
        <taxon>Actinomycetes</taxon>
        <taxon>Pseudonocardiales</taxon>
        <taxon>Pseudonocardiaceae</taxon>
        <taxon>Actinocrispum</taxon>
    </lineage>
</organism>
<dbReference type="Gene3D" id="2.120.10.30">
    <property type="entry name" value="TolB, C-terminal domain"/>
    <property type="match status" value="1"/>
</dbReference>
<dbReference type="Gene3D" id="3.40.50.880">
    <property type="match status" value="1"/>
</dbReference>